<evidence type="ECO:0000313" key="2">
    <source>
        <dbReference type="Proteomes" id="UP000829364"/>
    </source>
</evidence>
<keyword evidence="2" id="KW-1185">Reference proteome</keyword>
<dbReference type="KEGG" id="ptkz:JDV02_003537"/>
<sequence length="146" mass="16321">MRADESWDENAMGSWIQQLSEIKATLKATRTCARLLSGGRDDKQLYSESVIYRCVDTFKSVTEAIVIPLVELWNSGPCANLLKMVRRHKKAIASVFVCYQGLCAVLAKLVTKIELPESVIITLEFTALKLLFAENAYLGEDSAIEF</sequence>
<dbReference type="OrthoDB" id="418242at2759"/>
<evidence type="ECO:0000313" key="1">
    <source>
        <dbReference type="EMBL" id="UNI17161.1"/>
    </source>
</evidence>
<proteinExistence type="predicted"/>
<reference evidence="1" key="1">
    <citation type="submission" date="2021-11" db="EMBL/GenBank/DDBJ databases">
        <title>Purpureocillium_takamizusanense_genome.</title>
        <authorList>
            <person name="Nguyen N.-H."/>
        </authorList>
    </citation>
    <scope>NUCLEOTIDE SEQUENCE</scope>
    <source>
        <strain evidence="1">PT3</strain>
    </source>
</reference>
<dbReference type="Proteomes" id="UP000829364">
    <property type="component" value="Chromosome 2"/>
</dbReference>
<dbReference type="EMBL" id="CP086355">
    <property type="protein sequence ID" value="UNI17161.1"/>
    <property type="molecule type" value="Genomic_DNA"/>
</dbReference>
<dbReference type="AlphaFoldDB" id="A0A9Q8QDZ6"/>
<protein>
    <submittedName>
        <fullName evidence="1">Sister chromatid cohesion protein 2</fullName>
    </submittedName>
</protein>
<dbReference type="RefSeq" id="XP_047840642.1">
    <property type="nucleotide sequence ID" value="XM_047984668.1"/>
</dbReference>
<dbReference type="GeneID" id="72065494"/>
<accession>A0A9Q8QDZ6</accession>
<name>A0A9Q8QDZ6_9HYPO</name>
<organism evidence="1 2">
    <name type="scientific">Purpureocillium takamizusanense</name>
    <dbReference type="NCBI Taxonomy" id="2060973"/>
    <lineage>
        <taxon>Eukaryota</taxon>
        <taxon>Fungi</taxon>
        <taxon>Dikarya</taxon>
        <taxon>Ascomycota</taxon>
        <taxon>Pezizomycotina</taxon>
        <taxon>Sordariomycetes</taxon>
        <taxon>Hypocreomycetidae</taxon>
        <taxon>Hypocreales</taxon>
        <taxon>Ophiocordycipitaceae</taxon>
        <taxon>Purpureocillium</taxon>
    </lineage>
</organism>
<gene>
    <name evidence="1" type="primary">SCC2_1</name>
    <name evidence="1" type="ORF">JDV02_003537</name>
</gene>